<reference evidence="1 2" key="1">
    <citation type="submission" date="2021-06" db="EMBL/GenBank/DDBJ databases">
        <authorList>
            <person name="Palmer J.M."/>
        </authorList>
    </citation>
    <scope>NUCLEOTIDE SEQUENCE [LARGE SCALE GENOMIC DNA]</scope>
    <source>
        <strain evidence="1 2">XC_2019</strain>
        <tissue evidence="1">Muscle</tissue>
    </source>
</reference>
<sequence>MSIKRLFKFAKWQNKERNIYFNLMQSQKFKLISVCLVSDICGILLQAPLCWNVDPFLLTELVRRLHGGTVGSTAALLQGGPAFNSWLGGSFCKEFTCSPRACVGSYLVLSLPPTVQKHEC</sequence>
<evidence type="ECO:0000313" key="1">
    <source>
        <dbReference type="EMBL" id="MEQ2208412.1"/>
    </source>
</evidence>
<organism evidence="1 2">
    <name type="scientific">Xenoophorus captivus</name>
    <dbReference type="NCBI Taxonomy" id="1517983"/>
    <lineage>
        <taxon>Eukaryota</taxon>
        <taxon>Metazoa</taxon>
        <taxon>Chordata</taxon>
        <taxon>Craniata</taxon>
        <taxon>Vertebrata</taxon>
        <taxon>Euteleostomi</taxon>
        <taxon>Actinopterygii</taxon>
        <taxon>Neopterygii</taxon>
        <taxon>Teleostei</taxon>
        <taxon>Neoteleostei</taxon>
        <taxon>Acanthomorphata</taxon>
        <taxon>Ovalentaria</taxon>
        <taxon>Atherinomorphae</taxon>
        <taxon>Cyprinodontiformes</taxon>
        <taxon>Goodeidae</taxon>
        <taxon>Xenoophorus</taxon>
    </lineage>
</organism>
<dbReference type="EMBL" id="JAHRIN010050496">
    <property type="protein sequence ID" value="MEQ2208412.1"/>
    <property type="molecule type" value="Genomic_DNA"/>
</dbReference>
<accession>A0ABV0RJT8</accession>
<comment type="caution">
    <text evidence="1">The sequence shown here is derived from an EMBL/GenBank/DDBJ whole genome shotgun (WGS) entry which is preliminary data.</text>
</comment>
<gene>
    <name evidence="1" type="ORF">XENOCAPTIV_029231</name>
</gene>
<evidence type="ECO:0000313" key="2">
    <source>
        <dbReference type="Proteomes" id="UP001434883"/>
    </source>
</evidence>
<keyword evidence="2" id="KW-1185">Reference proteome</keyword>
<proteinExistence type="predicted"/>
<dbReference type="Proteomes" id="UP001434883">
    <property type="component" value="Unassembled WGS sequence"/>
</dbReference>
<protein>
    <submittedName>
        <fullName evidence="1">Uncharacterized protein</fullName>
    </submittedName>
</protein>
<name>A0ABV0RJT8_9TELE</name>